<keyword evidence="1" id="KW-0732">Signal</keyword>
<dbReference type="Proteomes" id="UP000095283">
    <property type="component" value="Unplaced"/>
</dbReference>
<name>A0A1I7XFJ9_HETBA</name>
<keyword evidence="2" id="KW-1185">Reference proteome</keyword>
<dbReference type="WBParaSite" id="Hba_16252">
    <property type="protein sequence ID" value="Hba_16252"/>
    <property type="gene ID" value="Hba_16252"/>
</dbReference>
<protein>
    <submittedName>
        <fullName evidence="3">Secreted protein</fullName>
    </submittedName>
</protein>
<evidence type="ECO:0000256" key="1">
    <source>
        <dbReference type="SAM" id="SignalP"/>
    </source>
</evidence>
<organism evidence="2 3">
    <name type="scientific">Heterorhabditis bacteriophora</name>
    <name type="common">Entomopathogenic nematode worm</name>
    <dbReference type="NCBI Taxonomy" id="37862"/>
    <lineage>
        <taxon>Eukaryota</taxon>
        <taxon>Metazoa</taxon>
        <taxon>Ecdysozoa</taxon>
        <taxon>Nematoda</taxon>
        <taxon>Chromadorea</taxon>
        <taxon>Rhabditida</taxon>
        <taxon>Rhabditina</taxon>
        <taxon>Rhabditomorpha</taxon>
        <taxon>Strongyloidea</taxon>
        <taxon>Heterorhabditidae</taxon>
        <taxon>Heterorhabditis</taxon>
    </lineage>
</organism>
<accession>A0A1I7XFJ9</accession>
<dbReference type="AlphaFoldDB" id="A0A1I7XFJ9"/>
<proteinExistence type="predicted"/>
<sequence>MLQSLTILIVPVVTYAAVQCYVGQKLFSYESNNPKYNQLPGIPQYIQYKLIDENMSTNYHNVGREKCIWRDTESIAVLGPSIRTNPVLAPNHYIRDIRMERDGTARVDVSLEVCQYQTEREHCNVEKMNENEKRRFSLIQLKLEHNETVKPVVQKTGEKDKSTVDGKADNGASNCEILARSECGKEIQSQAKICCKDKASCDRICLTNIEKTLLNDLAKHNKGCSSQDVKVTLDCLGRRLNNHHF</sequence>
<evidence type="ECO:0000313" key="3">
    <source>
        <dbReference type="WBParaSite" id="Hba_16252"/>
    </source>
</evidence>
<evidence type="ECO:0000313" key="2">
    <source>
        <dbReference type="Proteomes" id="UP000095283"/>
    </source>
</evidence>
<feature type="chain" id="PRO_5009311183" evidence="1">
    <location>
        <begin position="17"/>
        <end position="245"/>
    </location>
</feature>
<reference evidence="3" key="1">
    <citation type="submission" date="2016-11" db="UniProtKB">
        <authorList>
            <consortium name="WormBaseParasite"/>
        </authorList>
    </citation>
    <scope>IDENTIFICATION</scope>
</reference>
<feature type="signal peptide" evidence="1">
    <location>
        <begin position="1"/>
        <end position="16"/>
    </location>
</feature>